<evidence type="ECO:0000313" key="8">
    <source>
        <dbReference type="EMBL" id="MFD2520096.1"/>
    </source>
</evidence>
<dbReference type="EC" id="2.1.1.297" evidence="1"/>
<dbReference type="GO" id="GO:0102559">
    <property type="term" value="F:peptide chain release factor N(5)-glutamine methyltransferase activity"/>
    <property type="evidence" value="ECO:0007669"/>
    <property type="project" value="UniProtKB-EC"/>
</dbReference>
<dbReference type="InterPro" id="IPR050320">
    <property type="entry name" value="N5-glutamine_MTase"/>
</dbReference>
<keyword evidence="9" id="KW-1185">Reference proteome</keyword>
<evidence type="ECO:0000256" key="5">
    <source>
        <dbReference type="ARBA" id="ARBA00048391"/>
    </source>
</evidence>
<dbReference type="EMBL" id="JBHULC010000004">
    <property type="protein sequence ID" value="MFD2520096.1"/>
    <property type="molecule type" value="Genomic_DNA"/>
</dbReference>
<dbReference type="Pfam" id="PF17827">
    <property type="entry name" value="PrmC_N"/>
    <property type="match status" value="1"/>
</dbReference>
<feature type="domain" description="Methyltransferase small" evidence="6">
    <location>
        <begin position="124"/>
        <end position="213"/>
    </location>
</feature>
<evidence type="ECO:0000256" key="4">
    <source>
        <dbReference type="ARBA" id="ARBA00022691"/>
    </source>
</evidence>
<proteinExistence type="predicted"/>
<evidence type="ECO:0000256" key="1">
    <source>
        <dbReference type="ARBA" id="ARBA00012771"/>
    </source>
</evidence>
<dbReference type="Proteomes" id="UP001597510">
    <property type="component" value="Unassembled WGS sequence"/>
</dbReference>
<dbReference type="NCBIfam" id="TIGR00536">
    <property type="entry name" value="hemK_fam"/>
    <property type="match status" value="1"/>
</dbReference>
<dbReference type="RefSeq" id="WP_340235506.1">
    <property type="nucleotide sequence ID" value="NZ_JBBEWC010000004.1"/>
</dbReference>
<evidence type="ECO:0000259" key="7">
    <source>
        <dbReference type="Pfam" id="PF17827"/>
    </source>
</evidence>
<reference evidence="9" key="1">
    <citation type="journal article" date="2019" name="Int. J. Syst. Evol. Microbiol.">
        <title>The Global Catalogue of Microorganisms (GCM) 10K type strain sequencing project: providing services to taxonomists for standard genome sequencing and annotation.</title>
        <authorList>
            <consortium name="The Broad Institute Genomics Platform"/>
            <consortium name="The Broad Institute Genome Sequencing Center for Infectious Disease"/>
            <person name="Wu L."/>
            <person name="Ma J."/>
        </authorList>
    </citation>
    <scope>NUCLEOTIDE SEQUENCE [LARGE SCALE GENOMIC DNA]</scope>
    <source>
        <strain evidence="9">KCTC 52344</strain>
    </source>
</reference>
<protein>
    <recommendedName>
        <fullName evidence="1">peptide chain release factor N(5)-glutamine methyltransferase</fullName>
        <ecNumber evidence="1">2.1.1.297</ecNumber>
    </recommendedName>
</protein>
<keyword evidence="4" id="KW-0949">S-adenosyl-L-methionine</keyword>
<feature type="domain" description="Release factor glutamine methyltransferase N-terminal" evidence="7">
    <location>
        <begin position="30"/>
        <end position="84"/>
    </location>
</feature>
<keyword evidence="2 8" id="KW-0489">Methyltransferase</keyword>
<dbReference type="CDD" id="cd02440">
    <property type="entry name" value="AdoMet_MTases"/>
    <property type="match status" value="1"/>
</dbReference>
<dbReference type="InterPro" id="IPR007848">
    <property type="entry name" value="Small_mtfrase_dom"/>
</dbReference>
<dbReference type="InterPro" id="IPR029063">
    <property type="entry name" value="SAM-dependent_MTases_sf"/>
</dbReference>
<evidence type="ECO:0000256" key="3">
    <source>
        <dbReference type="ARBA" id="ARBA00022679"/>
    </source>
</evidence>
<dbReference type="GO" id="GO:0032259">
    <property type="term" value="P:methylation"/>
    <property type="evidence" value="ECO:0007669"/>
    <property type="project" value="UniProtKB-KW"/>
</dbReference>
<evidence type="ECO:0000256" key="2">
    <source>
        <dbReference type="ARBA" id="ARBA00022603"/>
    </source>
</evidence>
<organism evidence="8 9">
    <name type="scientific">Emticicia soli</name>
    <dbReference type="NCBI Taxonomy" id="2027878"/>
    <lineage>
        <taxon>Bacteria</taxon>
        <taxon>Pseudomonadati</taxon>
        <taxon>Bacteroidota</taxon>
        <taxon>Cytophagia</taxon>
        <taxon>Cytophagales</taxon>
        <taxon>Leadbetterellaceae</taxon>
        <taxon>Emticicia</taxon>
    </lineage>
</organism>
<accession>A0ABW5J2U0</accession>
<dbReference type="Pfam" id="PF05175">
    <property type="entry name" value="MTS"/>
    <property type="match status" value="1"/>
</dbReference>
<evidence type="ECO:0000313" key="9">
    <source>
        <dbReference type="Proteomes" id="UP001597510"/>
    </source>
</evidence>
<sequence>MNYIIYILKDTITSKQLFDELLHQITVYETQEAKEIVFWLLEHELNLKKIDILANKPITNTRNIDWGAIVSRLNSHEPIQYILGETFFYGRKFLVNESVLIPRPETEELVAWVSKWEKETGKQSAQKKVLDIGTGSGCIAVSLAKELSHAQVWAYDISDKALATAQKNAAINKADVVFEKVDILQYLTADVEDTLKFDIIASNPPYVTKQEAQQMRNNVLDFEPHLALFVEDTEPLIFYEAIARFAFQTLKKDGVVVVEINEHLGPETAQVFIDAGFAEASVIQDIHNKNRFVQAAFSKKMKKD</sequence>
<dbReference type="InterPro" id="IPR002052">
    <property type="entry name" value="DNA_methylase_N6_adenine_CS"/>
</dbReference>
<keyword evidence="3 8" id="KW-0808">Transferase</keyword>
<dbReference type="PANTHER" id="PTHR18895">
    <property type="entry name" value="HEMK METHYLTRANSFERASE"/>
    <property type="match status" value="1"/>
</dbReference>
<dbReference type="InterPro" id="IPR040758">
    <property type="entry name" value="PrmC_N"/>
</dbReference>
<dbReference type="SUPFAM" id="SSF53335">
    <property type="entry name" value="S-adenosyl-L-methionine-dependent methyltransferases"/>
    <property type="match status" value="1"/>
</dbReference>
<gene>
    <name evidence="8" type="primary">prmC</name>
    <name evidence="8" type="ORF">ACFSR2_04310</name>
</gene>
<dbReference type="PROSITE" id="PS00092">
    <property type="entry name" value="N6_MTASE"/>
    <property type="match status" value="1"/>
</dbReference>
<dbReference type="Gene3D" id="1.10.8.10">
    <property type="entry name" value="DNA helicase RuvA subunit, C-terminal domain"/>
    <property type="match status" value="1"/>
</dbReference>
<dbReference type="InterPro" id="IPR004556">
    <property type="entry name" value="HemK-like"/>
</dbReference>
<dbReference type="PANTHER" id="PTHR18895:SF74">
    <property type="entry name" value="MTRF1L RELEASE FACTOR GLUTAMINE METHYLTRANSFERASE"/>
    <property type="match status" value="1"/>
</dbReference>
<comment type="catalytic activity">
    <reaction evidence="5">
        <text>L-glutaminyl-[peptide chain release factor] + S-adenosyl-L-methionine = N(5)-methyl-L-glutaminyl-[peptide chain release factor] + S-adenosyl-L-homocysteine + H(+)</text>
        <dbReference type="Rhea" id="RHEA:42896"/>
        <dbReference type="Rhea" id="RHEA-COMP:10271"/>
        <dbReference type="Rhea" id="RHEA-COMP:10272"/>
        <dbReference type="ChEBI" id="CHEBI:15378"/>
        <dbReference type="ChEBI" id="CHEBI:30011"/>
        <dbReference type="ChEBI" id="CHEBI:57856"/>
        <dbReference type="ChEBI" id="CHEBI:59789"/>
        <dbReference type="ChEBI" id="CHEBI:61891"/>
        <dbReference type="EC" id="2.1.1.297"/>
    </reaction>
</comment>
<name>A0ABW5J2U0_9BACT</name>
<dbReference type="Gene3D" id="3.40.50.150">
    <property type="entry name" value="Vaccinia Virus protein VP39"/>
    <property type="match status" value="1"/>
</dbReference>
<evidence type="ECO:0000259" key="6">
    <source>
        <dbReference type="Pfam" id="PF05175"/>
    </source>
</evidence>
<comment type="caution">
    <text evidence="8">The sequence shown here is derived from an EMBL/GenBank/DDBJ whole genome shotgun (WGS) entry which is preliminary data.</text>
</comment>
<dbReference type="NCBIfam" id="TIGR03534">
    <property type="entry name" value="RF_mod_PrmC"/>
    <property type="match status" value="1"/>
</dbReference>
<dbReference type="InterPro" id="IPR019874">
    <property type="entry name" value="RF_methyltr_PrmC"/>
</dbReference>